<keyword evidence="3" id="KW-0378">Hydrolase</keyword>
<dbReference type="Proteomes" id="UP000283587">
    <property type="component" value="Unassembled WGS sequence"/>
</dbReference>
<evidence type="ECO:0000259" key="2">
    <source>
        <dbReference type="Pfam" id="PF00561"/>
    </source>
</evidence>
<name>A0A419A5K5_9RHOB</name>
<evidence type="ECO:0000313" key="4">
    <source>
        <dbReference type="Proteomes" id="UP000283587"/>
    </source>
</evidence>
<dbReference type="SUPFAM" id="SSF53474">
    <property type="entry name" value="alpha/beta-Hydrolases"/>
    <property type="match status" value="1"/>
</dbReference>
<evidence type="ECO:0000313" key="3">
    <source>
        <dbReference type="EMBL" id="RJL11666.1"/>
    </source>
</evidence>
<dbReference type="OrthoDB" id="9798888at2"/>
<reference evidence="4" key="1">
    <citation type="submission" date="2018-09" db="EMBL/GenBank/DDBJ databases">
        <title>Paracoccus onubensis nov. sp. a moderate halophilic bacterium isolated from Gruta de las Maravillas (Aracena, Spain).</title>
        <authorList>
            <person name="Jurado V."/>
            <person name="Gutierrez-Patricio S."/>
            <person name="Gonzalez-Pimentel J.L."/>
            <person name="Miller A.Z."/>
            <person name="Laiz L."/>
            <person name="Saiz-Jimenez C."/>
        </authorList>
    </citation>
    <scope>NUCLEOTIDE SEQUENCE [LARGE SCALE GENOMIC DNA]</scope>
    <source>
        <strain evidence="4">DSM 26381</strain>
    </source>
</reference>
<dbReference type="AlphaFoldDB" id="A0A419A5K5"/>
<dbReference type="GO" id="GO:0016787">
    <property type="term" value="F:hydrolase activity"/>
    <property type="evidence" value="ECO:0007669"/>
    <property type="project" value="UniProtKB-KW"/>
</dbReference>
<sequence length="289" mass="30671">MRPLWLALAALPALALPMAAMAETVTVDGHPIWYEVHGDLDPGRAPILLLHGGAMNTALAWADLIPVLSQDRPVIGIDQQGHGRSADRDGPITMERMRADTIAVLDALEVEAAHVVGFSLGGMLGYDLAVHAPDRVASLSAISAAQGNDGMLPGLVEMNRNPDQPPDPAILALLPTPKDFLEMRRSWEEQNPEGSGAMQQVMEKLGQLIASDWGWSDGELAGITAPTQIILGDTDFLPPERGAHLAATIPGAWLAVLPDTTHMTILSRPELPGLLTARIEAAETSGQAD</sequence>
<comment type="caution">
    <text evidence="3">The sequence shown here is derived from an EMBL/GenBank/DDBJ whole genome shotgun (WGS) entry which is preliminary data.</text>
</comment>
<feature type="signal peptide" evidence="1">
    <location>
        <begin position="1"/>
        <end position="22"/>
    </location>
</feature>
<accession>A0A419A5K5</accession>
<dbReference type="InterPro" id="IPR029058">
    <property type="entry name" value="AB_hydrolase_fold"/>
</dbReference>
<dbReference type="InterPro" id="IPR050471">
    <property type="entry name" value="AB_hydrolase"/>
</dbReference>
<dbReference type="Gene3D" id="3.40.50.1820">
    <property type="entry name" value="alpha/beta hydrolase"/>
    <property type="match status" value="1"/>
</dbReference>
<dbReference type="RefSeq" id="WP_119898581.1">
    <property type="nucleotide sequence ID" value="NZ_QNRC01000001.1"/>
</dbReference>
<proteinExistence type="predicted"/>
<dbReference type="PRINTS" id="PR00111">
    <property type="entry name" value="ABHYDROLASE"/>
</dbReference>
<protein>
    <submittedName>
        <fullName evidence="3">Alpha/beta fold hydrolase</fullName>
    </submittedName>
</protein>
<dbReference type="Pfam" id="PF00561">
    <property type="entry name" value="Abhydrolase_1"/>
    <property type="match status" value="1"/>
</dbReference>
<dbReference type="EMBL" id="QZEW01000052">
    <property type="protein sequence ID" value="RJL11666.1"/>
    <property type="molecule type" value="Genomic_DNA"/>
</dbReference>
<dbReference type="PANTHER" id="PTHR43433:SF5">
    <property type="entry name" value="AB HYDROLASE-1 DOMAIN-CONTAINING PROTEIN"/>
    <property type="match status" value="1"/>
</dbReference>
<keyword evidence="4" id="KW-1185">Reference proteome</keyword>
<feature type="chain" id="PRO_5019396257" evidence="1">
    <location>
        <begin position="23"/>
        <end position="289"/>
    </location>
</feature>
<evidence type="ECO:0000256" key="1">
    <source>
        <dbReference type="SAM" id="SignalP"/>
    </source>
</evidence>
<keyword evidence="1" id="KW-0732">Signal</keyword>
<gene>
    <name evidence="3" type="ORF">D3P05_12930</name>
</gene>
<dbReference type="PANTHER" id="PTHR43433">
    <property type="entry name" value="HYDROLASE, ALPHA/BETA FOLD FAMILY PROTEIN"/>
    <property type="match status" value="1"/>
</dbReference>
<dbReference type="InterPro" id="IPR000073">
    <property type="entry name" value="AB_hydrolase_1"/>
</dbReference>
<feature type="domain" description="AB hydrolase-1" evidence="2">
    <location>
        <begin position="46"/>
        <end position="195"/>
    </location>
</feature>
<organism evidence="3 4">
    <name type="scientific">Paracoccus siganidrum</name>
    <dbReference type="NCBI Taxonomy" id="1276757"/>
    <lineage>
        <taxon>Bacteria</taxon>
        <taxon>Pseudomonadati</taxon>
        <taxon>Pseudomonadota</taxon>
        <taxon>Alphaproteobacteria</taxon>
        <taxon>Rhodobacterales</taxon>
        <taxon>Paracoccaceae</taxon>
        <taxon>Paracoccus</taxon>
    </lineage>
</organism>